<evidence type="ECO:0000313" key="2">
    <source>
        <dbReference type="EMBL" id="CAG7832236.1"/>
    </source>
</evidence>
<dbReference type="AlphaFoldDB" id="A0A8J2M2M5"/>
<feature type="compositionally biased region" description="Basic residues" evidence="1">
    <location>
        <begin position="34"/>
        <end position="53"/>
    </location>
</feature>
<protein>
    <submittedName>
        <fullName evidence="2">Uncharacterized protein</fullName>
    </submittedName>
</protein>
<dbReference type="EMBL" id="CAJVCH010564041">
    <property type="protein sequence ID" value="CAG7832236.1"/>
    <property type="molecule type" value="Genomic_DNA"/>
</dbReference>
<gene>
    <name evidence="2" type="ORF">AFUS01_LOCUS41925</name>
</gene>
<feature type="compositionally biased region" description="Basic and acidic residues" evidence="1">
    <location>
        <begin position="61"/>
        <end position="70"/>
    </location>
</feature>
<comment type="caution">
    <text evidence="2">The sequence shown here is derived from an EMBL/GenBank/DDBJ whole genome shotgun (WGS) entry which is preliminary data.</text>
</comment>
<sequence>MDIDEEEFLRDSEEEGLAKDDSGEKGKEKQIAKASKKKSGAQRKKDAKAKGHHPVTQSNAKDGKSSEQGKRIPVPKPKKPWSELSCETSTVIVTVAGDMDA</sequence>
<name>A0A8J2M2M5_9HEXA</name>
<accession>A0A8J2M2M5</accession>
<feature type="compositionally biased region" description="Acidic residues" evidence="1">
    <location>
        <begin position="1"/>
        <end position="15"/>
    </location>
</feature>
<dbReference type="Proteomes" id="UP000708208">
    <property type="component" value="Unassembled WGS sequence"/>
</dbReference>
<proteinExistence type="predicted"/>
<evidence type="ECO:0000313" key="3">
    <source>
        <dbReference type="Proteomes" id="UP000708208"/>
    </source>
</evidence>
<organism evidence="2 3">
    <name type="scientific">Allacma fusca</name>
    <dbReference type="NCBI Taxonomy" id="39272"/>
    <lineage>
        <taxon>Eukaryota</taxon>
        <taxon>Metazoa</taxon>
        <taxon>Ecdysozoa</taxon>
        <taxon>Arthropoda</taxon>
        <taxon>Hexapoda</taxon>
        <taxon>Collembola</taxon>
        <taxon>Symphypleona</taxon>
        <taxon>Sminthuridae</taxon>
        <taxon>Allacma</taxon>
    </lineage>
</organism>
<feature type="region of interest" description="Disordered" evidence="1">
    <location>
        <begin position="1"/>
        <end position="84"/>
    </location>
</feature>
<reference evidence="2" key="1">
    <citation type="submission" date="2021-06" db="EMBL/GenBank/DDBJ databases">
        <authorList>
            <person name="Hodson N. C."/>
            <person name="Mongue J. A."/>
            <person name="Jaron S. K."/>
        </authorList>
    </citation>
    <scope>NUCLEOTIDE SEQUENCE</scope>
</reference>
<keyword evidence="3" id="KW-1185">Reference proteome</keyword>
<feature type="compositionally biased region" description="Basic and acidic residues" evidence="1">
    <location>
        <begin position="16"/>
        <end position="31"/>
    </location>
</feature>
<evidence type="ECO:0000256" key="1">
    <source>
        <dbReference type="SAM" id="MobiDB-lite"/>
    </source>
</evidence>